<dbReference type="OrthoDB" id="193478at2759"/>
<sequence length="143" mass="15897">MLRAWVLASSIITMRIVQNVACRAVSGQGYTAMRQCAQIDSDGVLPKSVIERFWPECNAYFTGSHLDQQVLVRANYYGLPIEINVAISIVSGASAFVALFLHALGVEVYVSSFGFLSHTVSQLRATWEERRIRKKLTFGHSSN</sequence>
<proteinExistence type="predicted"/>
<name>A0A0G2FGX0_9PEZI</name>
<dbReference type="EMBL" id="LCUC01000247">
    <property type="protein sequence ID" value="KKY33339.1"/>
    <property type="molecule type" value="Genomic_DNA"/>
</dbReference>
<evidence type="ECO:0000256" key="1">
    <source>
        <dbReference type="SAM" id="Phobius"/>
    </source>
</evidence>
<gene>
    <name evidence="3" type="ORF">UCDDA912_g06714</name>
</gene>
<keyword evidence="2" id="KW-0732">Signal</keyword>
<keyword evidence="4" id="KW-1185">Reference proteome</keyword>
<organism evidence="3 4">
    <name type="scientific">Diaporthe ampelina</name>
    <dbReference type="NCBI Taxonomy" id="1214573"/>
    <lineage>
        <taxon>Eukaryota</taxon>
        <taxon>Fungi</taxon>
        <taxon>Dikarya</taxon>
        <taxon>Ascomycota</taxon>
        <taxon>Pezizomycotina</taxon>
        <taxon>Sordariomycetes</taxon>
        <taxon>Sordariomycetidae</taxon>
        <taxon>Diaporthales</taxon>
        <taxon>Diaporthaceae</taxon>
        <taxon>Diaporthe</taxon>
    </lineage>
</organism>
<feature type="transmembrane region" description="Helical" evidence="1">
    <location>
        <begin position="83"/>
        <end position="102"/>
    </location>
</feature>
<protein>
    <submittedName>
        <fullName evidence="3">Uncharacterized protein</fullName>
    </submittedName>
</protein>
<keyword evidence="1" id="KW-0472">Membrane</keyword>
<keyword evidence="1" id="KW-0812">Transmembrane</keyword>
<evidence type="ECO:0000313" key="3">
    <source>
        <dbReference type="EMBL" id="KKY33339.1"/>
    </source>
</evidence>
<accession>A0A0G2FGX0</accession>
<keyword evidence="1" id="KW-1133">Transmembrane helix</keyword>
<reference evidence="3 4" key="1">
    <citation type="submission" date="2015-05" db="EMBL/GenBank/DDBJ databases">
        <title>Distinctive expansion of gene families associated with plant cell wall degradation and secondary metabolism in the genomes of grapevine trunk pathogens.</title>
        <authorList>
            <person name="Lawrence D.P."/>
            <person name="Travadon R."/>
            <person name="Rolshausen P.E."/>
            <person name="Baumgartner K."/>
        </authorList>
    </citation>
    <scope>NUCLEOTIDE SEQUENCE [LARGE SCALE GENOMIC DNA]</scope>
    <source>
        <strain evidence="3">DA912</strain>
    </source>
</reference>
<feature type="signal peptide" evidence="2">
    <location>
        <begin position="1"/>
        <end position="22"/>
    </location>
</feature>
<comment type="caution">
    <text evidence="3">The sequence shown here is derived from an EMBL/GenBank/DDBJ whole genome shotgun (WGS) entry which is preliminary data.</text>
</comment>
<dbReference type="AlphaFoldDB" id="A0A0G2FGX0"/>
<evidence type="ECO:0000313" key="4">
    <source>
        <dbReference type="Proteomes" id="UP000034680"/>
    </source>
</evidence>
<evidence type="ECO:0000256" key="2">
    <source>
        <dbReference type="SAM" id="SignalP"/>
    </source>
</evidence>
<feature type="chain" id="PRO_5002544031" evidence="2">
    <location>
        <begin position="23"/>
        <end position="143"/>
    </location>
</feature>
<reference evidence="3 4" key="2">
    <citation type="submission" date="2015-05" db="EMBL/GenBank/DDBJ databases">
        <authorList>
            <person name="Morales-Cruz A."/>
            <person name="Amrine K.C."/>
            <person name="Cantu D."/>
        </authorList>
    </citation>
    <scope>NUCLEOTIDE SEQUENCE [LARGE SCALE GENOMIC DNA]</scope>
    <source>
        <strain evidence="3">DA912</strain>
    </source>
</reference>
<dbReference type="STRING" id="1214573.A0A0G2FGX0"/>
<dbReference type="Proteomes" id="UP000034680">
    <property type="component" value="Unassembled WGS sequence"/>
</dbReference>